<gene>
    <name evidence="1" type="ORF">EVAR_80315_1</name>
</gene>
<comment type="caution">
    <text evidence="1">The sequence shown here is derived from an EMBL/GenBank/DDBJ whole genome shotgun (WGS) entry which is preliminary data.</text>
</comment>
<evidence type="ECO:0000313" key="2">
    <source>
        <dbReference type="Proteomes" id="UP000299102"/>
    </source>
</evidence>
<accession>A0A4C1UBH3</accession>
<proteinExistence type="predicted"/>
<sequence length="128" mass="14078">MLRLPKRIHEVRTSHAPAIMRVAASSLLISAAPEHCIVLKRSRIQVSQVPWARCAAQRRIASDTVLAIATGRAFTKRAALVSSRSNGPDPSRCPVTSYAETIPLRNHPEGGEEVMCLRHPRGLFGHVR</sequence>
<name>A0A4C1UBH3_EUMVA</name>
<dbReference type="AlphaFoldDB" id="A0A4C1UBH3"/>
<evidence type="ECO:0000313" key="1">
    <source>
        <dbReference type="EMBL" id="GBP23698.1"/>
    </source>
</evidence>
<reference evidence="1 2" key="1">
    <citation type="journal article" date="2019" name="Commun. Biol.">
        <title>The bagworm genome reveals a unique fibroin gene that provides high tensile strength.</title>
        <authorList>
            <person name="Kono N."/>
            <person name="Nakamura H."/>
            <person name="Ohtoshi R."/>
            <person name="Tomita M."/>
            <person name="Numata K."/>
            <person name="Arakawa K."/>
        </authorList>
    </citation>
    <scope>NUCLEOTIDE SEQUENCE [LARGE SCALE GENOMIC DNA]</scope>
</reference>
<keyword evidence="2" id="KW-1185">Reference proteome</keyword>
<dbReference type="EMBL" id="BGZK01000152">
    <property type="protein sequence ID" value="GBP23698.1"/>
    <property type="molecule type" value="Genomic_DNA"/>
</dbReference>
<dbReference type="Proteomes" id="UP000299102">
    <property type="component" value="Unassembled WGS sequence"/>
</dbReference>
<organism evidence="1 2">
    <name type="scientific">Eumeta variegata</name>
    <name type="common">Bagworm moth</name>
    <name type="synonym">Eumeta japonica</name>
    <dbReference type="NCBI Taxonomy" id="151549"/>
    <lineage>
        <taxon>Eukaryota</taxon>
        <taxon>Metazoa</taxon>
        <taxon>Ecdysozoa</taxon>
        <taxon>Arthropoda</taxon>
        <taxon>Hexapoda</taxon>
        <taxon>Insecta</taxon>
        <taxon>Pterygota</taxon>
        <taxon>Neoptera</taxon>
        <taxon>Endopterygota</taxon>
        <taxon>Lepidoptera</taxon>
        <taxon>Glossata</taxon>
        <taxon>Ditrysia</taxon>
        <taxon>Tineoidea</taxon>
        <taxon>Psychidae</taxon>
        <taxon>Oiketicinae</taxon>
        <taxon>Eumeta</taxon>
    </lineage>
</organism>
<protein>
    <submittedName>
        <fullName evidence="1">Uncharacterized protein</fullName>
    </submittedName>
</protein>